<accession>A0A0X3BJ89</accession>
<keyword evidence="2 3" id="KW-0378">Hydrolase</keyword>
<dbReference type="GO" id="GO:0001682">
    <property type="term" value="P:tRNA 5'-leader removal"/>
    <property type="evidence" value="ECO:0007669"/>
    <property type="project" value="UniProtKB-UniRule"/>
</dbReference>
<dbReference type="GO" id="GO:0030677">
    <property type="term" value="C:ribonuclease P complex"/>
    <property type="evidence" value="ECO:0007669"/>
    <property type="project" value="UniProtKB-UniRule"/>
</dbReference>
<dbReference type="OrthoDB" id="19261at2157"/>
<dbReference type="AlphaFoldDB" id="A0A0X3BJ89"/>
<dbReference type="GeneID" id="13355330"/>
<dbReference type="GO" id="GO:0004526">
    <property type="term" value="F:ribonuclease P activity"/>
    <property type="evidence" value="ECO:0007669"/>
    <property type="project" value="UniProtKB-UniRule"/>
</dbReference>
<organism evidence="3 5">
    <name type="scientific">Methanoculleus bourgensis</name>
    <dbReference type="NCBI Taxonomy" id="83986"/>
    <lineage>
        <taxon>Archaea</taxon>
        <taxon>Methanobacteriati</taxon>
        <taxon>Methanobacteriota</taxon>
        <taxon>Stenosarchaea group</taxon>
        <taxon>Methanomicrobia</taxon>
        <taxon>Methanomicrobiales</taxon>
        <taxon>Methanomicrobiaceae</taxon>
        <taxon>Methanoculleus</taxon>
    </lineage>
</organism>
<evidence type="ECO:0000313" key="5">
    <source>
        <dbReference type="Proteomes" id="UP000069850"/>
    </source>
</evidence>
<comment type="subcellular location">
    <subcellularLocation>
        <location evidence="2">Cytoplasm</location>
    </subcellularLocation>
</comment>
<name>A0A0X3BJ89_9EURY</name>
<comment type="catalytic activity">
    <reaction evidence="2">
        <text>Endonucleolytic cleavage of RNA, removing 5'-extranucleotides from tRNA precursor.</text>
        <dbReference type="EC" id="3.1.26.5"/>
    </reaction>
</comment>
<gene>
    <name evidence="3" type="primary">rnp</name>
    <name evidence="2" type="synonym">rnp2</name>
    <name evidence="4" type="ORF">HQQ74_07095</name>
    <name evidence="3" type="ORF">MMAB1_0988</name>
</gene>
<reference evidence="3 5" key="1">
    <citation type="submission" date="2016-01" db="EMBL/GenBank/DDBJ databases">
        <authorList>
            <person name="Manzoor S."/>
        </authorList>
    </citation>
    <scope>NUCLEOTIDE SEQUENCE [LARGE SCALE GENOMIC DNA]</scope>
    <source>
        <strain evidence="3">Methanoculleus sp MAB1</strain>
    </source>
</reference>
<dbReference type="EMBL" id="JABMJE010000091">
    <property type="protein sequence ID" value="NQS78453.1"/>
    <property type="molecule type" value="Genomic_DNA"/>
</dbReference>
<dbReference type="RefSeq" id="WP_014866667.1">
    <property type="nucleotide sequence ID" value="NZ_JAHAVR010000003.1"/>
</dbReference>
<dbReference type="GO" id="GO:0005737">
    <property type="term" value="C:cytoplasm"/>
    <property type="evidence" value="ECO:0007669"/>
    <property type="project" value="UniProtKB-SubCell"/>
</dbReference>
<keyword evidence="2" id="KW-0963">Cytoplasm</keyword>
<dbReference type="KEGG" id="mema:MMAB1_0988"/>
<dbReference type="Pfam" id="PF01900">
    <property type="entry name" value="RNase_P_Rpp14"/>
    <property type="match status" value="1"/>
</dbReference>
<keyword evidence="2" id="KW-0540">Nuclease</keyword>
<dbReference type="Proteomes" id="UP000069850">
    <property type="component" value="Chromosome 1"/>
</dbReference>
<sequence length="160" mass="17934">MKPRPPAMREKRRYILVRILPYGVTPDQKDVYLSVIEAATSLWGDVAVGLAQPAVVFCGEGYAVVRCRRGTEKDIATALATVTAIAGERVALRTVATSGTIRALRRRIRPIRPLPETGEVTIGGDYFVVYRYPRQKVDLVEKGIMHQKSLFFTETDLEER</sequence>
<keyword evidence="2" id="KW-0255">Endonuclease</keyword>
<dbReference type="GeneID" id="27136956"/>
<protein>
    <recommendedName>
        <fullName evidence="2">Ribonuclease P protein component 2</fullName>
        <shortName evidence="2">RNase P component 2</shortName>
        <ecNumber evidence="2">3.1.26.5</ecNumber>
    </recommendedName>
    <alternativeName>
        <fullName evidence="2">Pop5</fullName>
    </alternativeName>
</protein>
<evidence type="ECO:0000313" key="4">
    <source>
        <dbReference type="EMBL" id="NQS78453.1"/>
    </source>
</evidence>
<evidence type="ECO:0000313" key="3">
    <source>
        <dbReference type="EMBL" id="CVK32202.1"/>
    </source>
</evidence>
<comment type="similarity">
    <text evidence="2">Belongs to the eukaryotic/archaeal RNase P protein component 2 family.</text>
</comment>
<dbReference type="HAMAP" id="MF_00755">
    <property type="entry name" value="RNase_P_2"/>
    <property type="match status" value="1"/>
</dbReference>
<dbReference type="Gene3D" id="3.30.70.3250">
    <property type="entry name" value="Ribonuclease P, Pop5 subunit"/>
    <property type="match status" value="1"/>
</dbReference>
<dbReference type="EMBL" id="LT158599">
    <property type="protein sequence ID" value="CVK32202.1"/>
    <property type="molecule type" value="Genomic_DNA"/>
</dbReference>
<proteinExistence type="inferred from homology"/>
<comment type="function">
    <text evidence="2">Part of ribonuclease P, a protein complex that generates mature tRNA molecules by cleaving their 5'-ends.</text>
</comment>
<comment type="subunit">
    <text evidence="2">Consists of a catalytic RNA component and at least 4-5 protein subunits.</text>
</comment>
<dbReference type="EC" id="3.1.26.5" evidence="2"/>
<dbReference type="Proteomes" id="UP000737555">
    <property type="component" value="Unassembled WGS sequence"/>
</dbReference>
<keyword evidence="1 2" id="KW-0819">tRNA processing</keyword>
<evidence type="ECO:0000256" key="1">
    <source>
        <dbReference type="ARBA" id="ARBA00022694"/>
    </source>
</evidence>
<reference evidence="4" key="2">
    <citation type="submission" date="2020-05" db="EMBL/GenBank/DDBJ databases">
        <title>The first insight into the ecology of ammonia-tolerant syntrophic propionate oxidizing bacteria.</title>
        <authorList>
            <person name="Singh A."/>
            <person name="Schnurer A."/>
            <person name="Westerholm M."/>
        </authorList>
    </citation>
    <scope>NUCLEOTIDE SEQUENCE</scope>
    <source>
        <strain evidence="4">MAG54</strain>
    </source>
</reference>
<dbReference type="InterPro" id="IPR002759">
    <property type="entry name" value="Pop5/Rpp14/Rnp2-like"/>
</dbReference>
<dbReference type="OMA" id="RYPRQKV"/>
<evidence type="ECO:0000256" key="2">
    <source>
        <dbReference type="HAMAP-Rule" id="MF_00755"/>
    </source>
</evidence>
<dbReference type="SUPFAM" id="SSF160350">
    <property type="entry name" value="Rnp2-like"/>
    <property type="match status" value="1"/>
</dbReference>
<dbReference type="InterPro" id="IPR038085">
    <property type="entry name" value="Rnp2-like_sf"/>
</dbReference>